<reference evidence="2" key="1">
    <citation type="journal article" date="2021" name="IMA Fungus">
        <title>Genomic characterization of three marine fungi, including Emericellopsis atlantica sp. nov. with signatures of a generalist lifestyle and marine biomass degradation.</title>
        <authorList>
            <person name="Hagestad O.C."/>
            <person name="Hou L."/>
            <person name="Andersen J.H."/>
            <person name="Hansen E.H."/>
            <person name="Altermark B."/>
            <person name="Li C."/>
            <person name="Kuhnert E."/>
            <person name="Cox R.J."/>
            <person name="Crous P.W."/>
            <person name="Spatafora J.W."/>
            <person name="Lail K."/>
            <person name="Amirebrahimi M."/>
            <person name="Lipzen A."/>
            <person name="Pangilinan J."/>
            <person name="Andreopoulos W."/>
            <person name="Hayes R.D."/>
            <person name="Ng V."/>
            <person name="Grigoriev I.V."/>
            <person name="Jackson S.A."/>
            <person name="Sutton T.D.S."/>
            <person name="Dobson A.D.W."/>
            <person name="Rama T."/>
        </authorList>
    </citation>
    <scope>NUCLEOTIDE SEQUENCE</scope>
    <source>
        <strain evidence="2">TS7</strain>
    </source>
</reference>
<dbReference type="RefSeq" id="XP_046118330.1">
    <property type="nucleotide sequence ID" value="XM_046262213.1"/>
</dbReference>
<keyword evidence="3" id="KW-1185">Reference proteome</keyword>
<proteinExistence type="predicted"/>
<evidence type="ECO:0000313" key="2">
    <source>
        <dbReference type="EMBL" id="KAG9254406.1"/>
    </source>
</evidence>
<dbReference type="EMBL" id="MU251254">
    <property type="protein sequence ID" value="KAG9254406.1"/>
    <property type="molecule type" value="Genomic_DNA"/>
</dbReference>
<dbReference type="AlphaFoldDB" id="A0A9P7ZMI9"/>
<evidence type="ECO:0000313" key="3">
    <source>
        <dbReference type="Proteomes" id="UP000887229"/>
    </source>
</evidence>
<comment type="caution">
    <text evidence="2">The sequence shown here is derived from an EMBL/GenBank/DDBJ whole genome shotgun (WGS) entry which is preliminary data.</text>
</comment>
<protein>
    <submittedName>
        <fullName evidence="2">Uncharacterized protein</fullName>
    </submittedName>
</protein>
<sequence length="161" mass="17344">MFALLLFVALVRGLCYTPDGTITNDVACDPTSEHSMCCTAGFCVCQMDCVRQRCPLIKDQIATSALHAQTRTGGRRNAQATVSRLTAGNPSGGEWVMECDEKTQWSPTGQWCCQYEDCCTDKDATRQDIGDALVTATAGKRQVTSTKNSEPSSSTAGDKSE</sequence>
<organism evidence="2 3">
    <name type="scientific">Emericellopsis atlantica</name>
    <dbReference type="NCBI Taxonomy" id="2614577"/>
    <lineage>
        <taxon>Eukaryota</taxon>
        <taxon>Fungi</taxon>
        <taxon>Dikarya</taxon>
        <taxon>Ascomycota</taxon>
        <taxon>Pezizomycotina</taxon>
        <taxon>Sordariomycetes</taxon>
        <taxon>Hypocreomycetidae</taxon>
        <taxon>Hypocreales</taxon>
        <taxon>Bionectriaceae</taxon>
        <taxon>Emericellopsis</taxon>
    </lineage>
</organism>
<dbReference type="OrthoDB" id="5215637at2759"/>
<dbReference type="GeneID" id="70293116"/>
<name>A0A9P7ZMI9_9HYPO</name>
<evidence type="ECO:0000256" key="1">
    <source>
        <dbReference type="SAM" id="MobiDB-lite"/>
    </source>
</evidence>
<gene>
    <name evidence="2" type="ORF">F5Z01DRAFT_636483</name>
</gene>
<feature type="compositionally biased region" description="Polar residues" evidence="1">
    <location>
        <begin position="142"/>
        <end position="161"/>
    </location>
</feature>
<dbReference type="Proteomes" id="UP000887229">
    <property type="component" value="Unassembled WGS sequence"/>
</dbReference>
<feature type="region of interest" description="Disordered" evidence="1">
    <location>
        <begin position="138"/>
        <end position="161"/>
    </location>
</feature>
<accession>A0A9P7ZMI9</accession>